<dbReference type="EMBL" id="CP041186">
    <property type="protein sequence ID" value="QDG51594.1"/>
    <property type="molecule type" value="Genomic_DNA"/>
</dbReference>
<proteinExistence type="predicted"/>
<dbReference type="OrthoDB" id="6139076at2"/>
<evidence type="ECO:0000259" key="1">
    <source>
        <dbReference type="Pfam" id="PF13546"/>
    </source>
</evidence>
<feature type="domain" description="Transposase IS701-like DDE" evidence="1">
    <location>
        <begin position="44"/>
        <end position="296"/>
    </location>
</feature>
<dbReference type="Proteomes" id="UP000315995">
    <property type="component" value="Chromosome"/>
</dbReference>
<accession>A0A4Y6PTC9</accession>
<gene>
    <name evidence="2" type="ORF">FIV42_12805</name>
</gene>
<accession>A0A5B8Y4E0</accession>
<organism evidence="2 3">
    <name type="scientific">Persicimonas caeni</name>
    <dbReference type="NCBI Taxonomy" id="2292766"/>
    <lineage>
        <taxon>Bacteria</taxon>
        <taxon>Deltaproteobacteria</taxon>
        <taxon>Bradymonadales</taxon>
        <taxon>Bradymonadaceae</taxon>
        <taxon>Persicimonas</taxon>
    </lineage>
</organism>
<dbReference type="Pfam" id="PF13546">
    <property type="entry name" value="DDE_5"/>
    <property type="match status" value="1"/>
</dbReference>
<protein>
    <submittedName>
        <fullName evidence="2">IS701 family transposase</fullName>
    </submittedName>
</protein>
<sequence length="478" mass="55119">MRIAPTFRSTPCWTPALSGRTPMDTTTPALSDFRDFDAFVDYAFDGIGYKTTRDNLGLYVQSRLLTIDRKNSEVSGAHLAPAPHKADAYRQKLTRSTLNEWPTEAVTERLWALAYQIMPNASAWIIDSSGIPKKGDKSVGVAHQYCGELGKLANCQVLVSVHLSTSTLSLPLIMDLFLPEEWAFDPDRRAEVGVPEDIEFRSKPQMAVDQIDRLLDAGCAQKVVVADADFGANQEFRKSLQMRGLEYMGGTRKNVTVMRPNKLRHHDQEAMSLFEVAKALPDKAFCTITWREGTKGELSSRFAALRVVPAQGRHFGKELEEEQWLLIEWPEGEKEPRHYWFSNLSQRTSIRRLVRLAMLRWRIERDYQDLKQELGLKDYQGRMWRGFHHHLSCAWPRCTTWRFTARFFPLKRAPSIGRVRRNLEEALMERLGHCIHCRRPYGPHESPPPTESAELRPRSKLRDVGRRVFMRIREKVIR</sequence>
<name>A0A4Y6PTC9_PERCE</name>
<evidence type="ECO:0000313" key="3">
    <source>
        <dbReference type="Proteomes" id="UP000315995"/>
    </source>
</evidence>
<dbReference type="InterPro" id="IPR039365">
    <property type="entry name" value="IS701-like"/>
</dbReference>
<reference evidence="2 3" key="1">
    <citation type="submission" date="2019-06" db="EMBL/GenBank/DDBJ databases">
        <title>Persicimonas caeni gen. nov., sp. nov., a predatory bacterium isolated from solar saltern.</title>
        <authorList>
            <person name="Wang S."/>
        </authorList>
    </citation>
    <scope>NUCLEOTIDE SEQUENCE [LARGE SCALE GENOMIC DNA]</scope>
    <source>
        <strain evidence="2 3">YN101</strain>
    </source>
</reference>
<dbReference type="InterPro" id="IPR038721">
    <property type="entry name" value="IS701-like_DDE_dom"/>
</dbReference>
<dbReference type="AlphaFoldDB" id="A0A4Y6PTC9"/>
<keyword evidence="3" id="KW-1185">Reference proteome</keyword>
<evidence type="ECO:0000313" key="2">
    <source>
        <dbReference type="EMBL" id="QDG51594.1"/>
    </source>
</evidence>
<dbReference type="PANTHER" id="PTHR33627">
    <property type="entry name" value="TRANSPOSASE"/>
    <property type="match status" value="1"/>
</dbReference>
<dbReference type="SUPFAM" id="SSF53098">
    <property type="entry name" value="Ribonuclease H-like"/>
    <property type="match status" value="1"/>
</dbReference>
<dbReference type="InterPro" id="IPR012337">
    <property type="entry name" value="RNaseH-like_sf"/>
</dbReference>
<dbReference type="PANTHER" id="PTHR33627:SF1">
    <property type="entry name" value="TRANSPOSASE"/>
    <property type="match status" value="1"/>
</dbReference>
<dbReference type="NCBIfam" id="NF033540">
    <property type="entry name" value="transpos_IS701"/>
    <property type="match status" value="1"/>
</dbReference>